<dbReference type="Gene3D" id="3.40.50.720">
    <property type="entry name" value="NAD(P)-binding Rossmann-like Domain"/>
    <property type="match status" value="1"/>
</dbReference>
<dbReference type="Pfam" id="PF22725">
    <property type="entry name" value="GFO_IDH_MocA_C3"/>
    <property type="match status" value="1"/>
</dbReference>
<evidence type="ECO:0000259" key="3">
    <source>
        <dbReference type="Pfam" id="PF22725"/>
    </source>
</evidence>
<dbReference type="RefSeq" id="WP_345337888.1">
    <property type="nucleotide sequence ID" value="NZ_BAABLI010000004.1"/>
</dbReference>
<dbReference type="SUPFAM" id="SSF51735">
    <property type="entry name" value="NAD(P)-binding Rossmann-fold domains"/>
    <property type="match status" value="1"/>
</dbReference>
<organism evidence="4 5">
    <name type="scientific">Corallincola platygyrae</name>
    <dbReference type="NCBI Taxonomy" id="1193278"/>
    <lineage>
        <taxon>Bacteria</taxon>
        <taxon>Pseudomonadati</taxon>
        <taxon>Pseudomonadota</taxon>
        <taxon>Gammaproteobacteria</taxon>
        <taxon>Alteromonadales</taxon>
        <taxon>Psychromonadaceae</taxon>
        <taxon>Corallincola</taxon>
    </lineage>
</organism>
<dbReference type="EMBL" id="JBHUHT010000007">
    <property type="protein sequence ID" value="MFD2095045.1"/>
    <property type="molecule type" value="Genomic_DNA"/>
</dbReference>
<dbReference type="InterPro" id="IPR000683">
    <property type="entry name" value="Gfo/Idh/MocA-like_OxRdtase_N"/>
</dbReference>
<feature type="domain" description="Gfo/Idh/MocA-like oxidoreductase N-terminal" evidence="2">
    <location>
        <begin position="4"/>
        <end position="119"/>
    </location>
</feature>
<name>A0ABW4XIF5_9GAMM</name>
<sequence>MNELRVGIVGAGMIAGVLANAINQATGAKLVAVASRRRESAEQLASEFSIPTVFDDWQSLIGSDQLDAVYIATPTAVREEIAVAAANAGKHVIGEKPFASAGSLERIIAAAQANGVAFMDATHFVHHPRTLQIKAQVDEEIGSPKVVRTSFFFPFMDRSNIRFNPEKEPTGAVGDMAWYSMRAITEYLQPEAPVKLVSGGIVRDQETGAVVRGTGVIQFEDGKSSSFDFGYDAGVCLMDLDILGERGMLHLNDYVLDWKQGFAFDHADHTVGYTRRTEMQAPSEFVYVEAESDKPQAVKLVEDFVEITQAPTGKLAKRSAEISLQTQKLLDAYWNSVQSA</sequence>
<evidence type="ECO:0000256" key="1">
    <source>
        <dbReference type="ARBA" id="ARBA00022729"/>
    </source>
</evidence>
<dbReference type="Proteomes" id="UP001597380">
    <property type="component" value="Unassembled WGS sequence"/>
</dbReference>
<keyword evidence="1" id="KW-0732">Signal</keyword>
<evidence type="ECO:0000259" key="2">
    <source>
        <dbReference type="Pfam" id="PF01408"/>
    </source>
</evidence>
<dbReference type="Gene3D" id="3.30.360.10">
    <property type="entry name" value="Dihydrodipicolinate Reductase, domain 2"/>
    <property type="match status" value="1"/>
</dbReference>
<dbReference type="Pfam" id="PF01408">
    <property type="entry name" value="GFO_IDH_MocA"/>
    <property type="match status" value="1"/>
</dbReference>
<dbReference type="PANTHER" id="PTHR46368:SF4">
    <property type="entry name" value="OS10G0403700 PROTEIN"/>
    <property type="match status" value="1"/>
</dbReference>
<keyword evidence="5" id="KW-1185">Reference proteome</keyword>
<dbReference type="InterPro" id="IPR036291">
    <property type="entry name" value="NAD(P)-bd_dom_sf"/>
</dbReference>
<feature type="domain" description="GFO/IDH/MocA-like oxidoreductase" evidence="3">
    <location>
        <begin position="134"/>
        <end position="249"/>
    </location>
</feature>
<accession>A0ABW4XIF5</accession>
<evidence type="ECO:0000313" key="4">
    <source>
        <dbReference type="EMBL" id="MFD2095045.1"/>
    </source>
</evidence>
<dbReference type="PANTHER" id="PTHR46368">
    <property type="match status" value="1"/>
</dbReference>
<reference evidence="5" key="1">
    <citation type="journal article" date="2019" name="Int. J. Syst. Evol. Microbiol.">
        <title>The Global Catalogue of Microorganisms (GCM) 10K type strain sequencing project: providing services to taxonomists for standard genome sequencing and annotation.</title>
        <authorList>
            <consortium name="The Broad Institute Genomics Platform"/>
            <consortium name="The Broad Institute Genome Sequencing Center for Infectious Disease"/>
            <person name="Wu L."/>
            <person name="Ma J."/>
        </authorList>
    </citation>
    <scope>NUCLEOTIDE SEQUENCE [LARGE SCALE GENOMIC DNA]</scope>
    <source>
        <strain evidence="5">CGMCC 1.10992</strain>
    </source>
</reference>
<dbReference type="SUPFAM" id="SSF55347">
    <property type="entry name" value="Glyceraldehyde-3-phosphate dehydrogenase-like, C-terminal domain"/>
    <property type="match status" value="1"/>
</dbReference>
<protein>
    <submittedName>
        <fullName evidence="4">Gfo/Idh/MocA family protein</fullName>
    </submittedName>
</protein>
<evidence type="ECO:0000313" key="5">
    <source>
        <dbReference type="Proteomes" id="UP001597380"/>
    </source>
</evidence>
<gene>
    <name evidence="4" type="ORF">ACFSJ3_03550</name>
</gene>
<dbReference type="InterPro" id="IPR055170">
    <property type="entry name" value="GFO_IDH_MocA-like_dom"/>
</dbReference>
<proteinExistence type="predicted"/>
<comment type="caution">
    <text evidence="4">The sequence shown here is derived from an EMBL/GenBank/DDBJ whole genome shotgun (WGS) entry which is preliminary data.</text>
</comment>